<evidence type="ECO:0000313" key="2">
    <source>
        <dbReference type="EMBL" id="MPN24295.1"/>
    </source>
</evidence>
<feature type="compositionally biased region" description="Polar residues" evidence="1">
    <location>
        <begin position="113"/>
        <end position="130"/>
    </location>
</feature>
<name>A0A645GCA3_9ZZZZ</name>
<evidence type="ECO:0000256" key="1">
    <source>
        <dbReference type="SAM" id="MobiDB-lite"/>
    </source>
</evidence>
<proteinExistence type="predicted"/>
<reference evidence="2" key="1">
    <citation type="submission" date="2019-08" db="EMBL/GenBank/DDBJ databases">
        <authorList>
            <person name="Kucharzyk K."/>
            <person name="Murdoch R.W."/>
            <person name="Higgins S."/>
            <person name="Loffler F."/>
        </authorList>
    </citation>
    <scope>NUCLEOTIDE SEQUENCE</scope>
</reference>
<protein>
    <submittedName>
        <fullName evidence="2">Uncharacterized protein</fullName>
    </submittedName>
</protein>
<comment type="caution">
    <text evidence="2">The sequence shown here is derived from an EMBL/GenBank/DDBJ whole genome shotgun (WGS) entry which is preliminary data.</text>
</comment>
<feature type="compositionally biased region" description="Basic and acidic residues" evidence="1">
    <location>
        <begin position="100"/>
        <end position="109"/>
    </location>
</feature>
<dbReference type="EMBL" id="VSSQ01073105">
    <property type="protein sequence ID" value="MPN24295.1"/>
    <property type="molecule type" value="Genomic_DNA"/>
</dbReference>
<accession>A0A645GCA3</accession>
<gene>
    <name evidence="2" type="ORF">SDC9_171690</name>
</gene>
<sequence length="140" mass="16312">MRFYLTFLVLFSCVQISQGNTQDPAPAPVRTPEQEAALQTQKMQNELNLNKDQLQSIYEINLKHARERQVSNSRSKALERSKNKNSEIRQVLTPDQYNRLQDKRYERYPVDGSINNRTTVPQQQRSQPSMNGVAKLLHLR</sequence>
<feature type="region of interest" description="Disordered" evidence="1">
    <location>
        <begin position="66"/>
        <end position="140"/>
    </location>
</feature>
<feature type="compositionally biased region" description="Basic and acidic residues" evidence="1">
    <location>
        <begin position="76"/>
        <end position="87"/>
    </location>
</feature>
<dbReference type="AlphaFoldDB" id="A0A645GCA3"/>
<organism evidence="2">
    <name type="scientific">bioreactor metagenome</name>
    <dbReference type="NCBI Taxonomy" id="1076179"/>
    <lineage>
        <taxon>unclassified sequences</taxon>
        <taxon>metagenomes</taxon>
        <taxon>ecological metagenomes</taxon>
    </lineage>
</organism>